<sequence length="366" mass="38321">MSGIRGSKKIRVGIIGASPDRGWAVATHLPALAALGGAYELTAVSTTRQASADEAARRFGARHAFDRAEPLIEHPDVDLVVVSVRAPEHARPVRAAVAAKKDILCEWPLGVSLAEATELAGAAEAAGVRTAIGLQRRLAPSVLHLRELIAEGYVGRLRSVTMHVALPMAAARRPRADAYAADAKNGAHVLTIVAAHFLDTVLSAVGELESLSSVVARQFDEATVIETGEVVPVTAPDQTLIAGTLVGGAVVSGHFETAKRNGPTLNCTFTGTEGDLVLSHDLSLSGARGDGQPLQPIPTPERLSWIPRGGMSDDAHQIAQLYAAFAKDLAEGTSVAPTFRDALKLHRLVDTIAEASAAGKRLAWKG</sequence>
<dbReference type="InterPro" id="IPR036291">
    <property type="entry name" value="NAD(P)-bd_dom_sf"/>
</dbReference>
<dbReference type="GO" id="GO:0000166">
    <property type="term" value="F:nucleotide binding"/>
    <property type="evidence" value="ECO:0007669"/>
    <property type="project" value="InterPro"/>
</dbReference>
<dbReference type="EMBL" id="JEME01000780">
    <property type="protein sequence ID" value="KYG09104.1"/>
    <property type="molecule type" value="Genomic_DNA"/>
</dbReference>
<dbReference type="PANTHER" id="PTHR43708">
    <property type="entry name" value="CONSERVED EXPRESSED OXIDOREDUCTASE (EUROFUNG)"/>
    <property type="match status" value="1"/>
</dbReference>
<proteinExistence type="predicted"/>
<dbReference type="InterPro" id="IPR051317">
    <property type="entry name" value="Gfo/Idh/MocA_oxidoreduct"/>
</dbReference>
<feature type="domain" description="Gal80p-like C-terminal" evidence="2">
    <location>
        <begin position="140"/>
        <end position="278"/>
    </location>
</feature>
<dbReference type="InterPro" id="IPR055080">
    <property type="entry name" value="Gal80p-like_C"/>
</dbReference>
<dbReference type="Gene3D" id="3.40.50.720">
    <property type="entry name" value="NAD(P)-binding Rossmann-like Domain"/>
    <property type="match status" value="1"/>
</dbReference>
<gene>
    <name evidence="3" type="ORF">BE21_01775</name>
</gene>
<evidence type="ECO:0000313" key="4">
    <source>
        <dbReference type="Proteomes" id="UP000075502"/>
    </source>
</evidence>
<evidence type="ECO:0000259" key="1">
    <source>
        <dbReference type="Pfam" id="PF01408"/>
    </source>
</evidence>
<accession>A0A150TWS4</accession>
<evidence type="ECO:0000259" key="2">
    <source>
        <dbReference type="Pfam" id="PF22685"/>
    </source>
</evidence>
<protein>
    <submittedName>
        <fullName evidence="3">Oxidoreductase</fullName>
    </submittedName>
</protein>
<organism evidence="3 4">
    <name type="scientific">Sorangium cellulosum</name>
    <name type="common">Polyangium cellulosum</name>
    <dbReference type="NCBI Taxonomy" id="56"/>
    <lineage>
        <taxon>Bacteria</taxon>
        <taxon>Pseudomonadati</taxon>
        <taxon>Myxococcota</taxon>
        <taxon>Polyangia</taxon>
        <taxon>Polyangiales</taxon>
        <taxon>Polyangiaceae</taxon>
        <taxon>Sorangium</taxon>
    </lineage>
</organism>
<dbReference type="InterPro" id="IPR000683">
    <property type="entry name" value="Gfo/Idh/MocA-like_OxRdtase_N"/>
</dbReference>
<dbReference type="Proteomes" id="UP000075502">
    <property type="component" value="Unassembled WGS sequence"/>
</dbReference>
<dbReference type="Pfam" id="PF22685">
    <property type="entry name" value="Gal80p_C-like"/>
    <property type="match status" value="1"/>
</dbReference>
<dbReference type="PANTHER" id="PTHR43708:SF1">
    <property type="entry name" value="GALACTOSE_LACTOSE METABOLISM REGULATORY PROTEIN GAL80"/>
    <property type="match status" value="1"/>
</dbReference>
<dbReference type="Pfam" id="PF01408">
    <property type="entry name" value="GFO_IDH_MocA"/>
    <property type="match status" value="1"/>
</dbReference>
<reference evidence="3 4" key="1">
    <citation type="submission" date="2014-02" db="EMBL/GenBank/DDBJ databases">
        <title>The small core and large imbalanced accessory genome model reveals a collaborative survival strategy of Sorangium cellulosum strains in nature.</title>
        <authorList>
            <person name="Han K."/>
            <person name="Peng R."/>
            <person name="Blom J."/>
            <person name="Li Y.-Z."/>
        </authorList>
    </citation>
    <scope>NUCLEOTIDE SEQUENCE [LARGE SCALE GENOMIC DNA]</scope>
    <source>
        <strain evidence="3 4">So0007-03</strain>
    </source>
</reference>
<dbReference type="AlphaFoldDB" id="A0A150TWS4"/>
<dbReference type="Gene3D" id="3.30.360.10">
    <property type="entry name" value="Dihydrodipicolinate Reductase, domain 2"/>
    <property type="match status" value="1"/>
</dbReference>
<dbReference type="SUPFAM" id="SSF51735">
    <property type="entry name" value="NAD(P)-binding Rossmann-fold domains"/>
    <property type="match status" value="1"/>
</dbReference>
<name>A0A150TWS4_SORCE</name>
<dbReference type="SUPFAM" id="SSF55347">
    <property type="entry name" value="Glyceraldehyde-3-phosphate dehydrogenase-like, C-terminal domain"/>
    <property type="match status" value="1"/>
</dbReference>
<evidence type="ECO:0000313" key="3">
    <source>
        <dbReference type="EMBL" id="KYG09104.1"/>
    </source>
</evidence>
<comment type="caution">
    <text evidence="3">The sequence shown here is derived from an EMBL/GenBank/DDBJ whole genome shotgun (WGS) entry which is preliminary data.</text>
</comment>
<feature type="domain" description="Gfo/Idh/MocA-like oxidoreductase N-terminal" evidence="1">
    <location>
        <begin position="10"/>
        <end position="132"/>
    </location>
</feature>